<evidence type="ECO:0000313" key="1">
    <source>
        <dbReference type="EMBL" id="GAL69200.1"/>
    </source>
</evidence>
<proteinExistence type="predicted"/>
<dbReference type="EMBL" id="BBNR01000062">
    <property type="protein sequence ID" value="GAL69200.1"/>
    <property type="molecule type" value="Genomic_DNA"/>
</dbReference>
<comment type="caution">
    <text evidence="2">The sequence shown here is derived from an EMBL/GenBank/DDBJ whole genome shotgun (WGS) entry which is preliminary data.</text>
</comment>
<gene>
    <name evidence="1" type="ORF">JCM19301_1140</name>
    <name evidence="2" type="ORF">JCM19302_2561</name>
    <name evidence="3" type="ORF">JCM19538_2</name>
</gene>
<dbReference type="Proteomes" id="UP000029646">
    <property type="component" value="Unassembled WGS sequence"/>
</dbReference>
<sequence length="137" mass="16002">MTEIEEKFLPNEILQKAIVSGNEYGWKRTDFKNVLEKAVENGLGIIGGQVQFKFPDGTCELYWQKYDSTEKQSGENWTEYCERTKNECLNQFDNLPSDSELVKDGIENFGFLKEKKDSNLNLTEYLIFILYFAKQDE</sequence>
<dbReference type="eggNOG" id="ENOG5032RK7">
    <property type="taxonomic scope" value="Bacteria"/>
</dbReference>
<evidence type="ECO:0000313" key="4">
    <source>
        <dbReference type="Proteomes" id="UP000029646"/>
    </source>
</evidence>
<organism evidence="2 4">
    <name type="scientific">Jejuia pallidilutea</name>
    <dbReference type="NCBI Taxonomy" id="504487"/>
    <lineage>
        <taxon>Bacteria</taxon>
        <taxon>Pseudomonadati</taxon>
        <taxon>Bacteroidota</taxon>
        <taxon>Flavobacteriia</taxon>
        <taxon>Flavobacteriales</taxon>
        <taxon>Flavobacteriaceae</taxon>
        <taxon>Jejuia</taxon>
    </lineage>
</organism>
<protein>
    <submittedName>
        <fullName evidence="2">Uncharacterized protein</fullName>
    </submittedName>
</protein>
<evidence type="ECO:0000313" key="2">
    <source>
        <dbReference type="EMBL" id="GAL73435.1"/>
    </source>
</evidence>
<dbReference type="EMBL" id="BBNS01000073">
    <property type="protein sequence ID" value="GAL73435.1"/>
    <property type="molecule type" value="Genomic_DNA"/>
</dbReference>
<evidence type="ECO:0000313" key="5">
    <source>
        <dbReference type="Proteomes" id="UP000030184"/>
    </source>
</evidence>
<reference evidence="5" key="1">
    <citation type="journal article" date="2014" name="Genome Announc.">
        <title>Draft Genome Sequence of Marine Flavobacterium Jejuia pallidilutea Strain 11shimoA1 and Pigmentation Mutants.</title>
        <authorList>
            <person name="Takatani N."/>
            <person name="Nakanishi M."/>
            <person name="Meirelles P."/>
            <person name="Mino S."/>
            <person name="Suda W."/>
            <person name="Oshima K."/>
            <person name="Hattori M."/>
            <person name="Ohkuma M."/>
            <person name="Hosokawa M."/>
            <person name="Miyashita K."/>
            <person name="Thompson F.L."/>
            <person name="Niwa A."/>
            <person name="Sawabe T."/>
            <person name="Sawabe T."/>
        </authorList>
    </citation>
    <scope>NUCLEOTIDE SEQUENCE [LARGE SCALE GENOMIC DNA]</scope>
    <source>
        <strain evidence="5">JCM 19538</strain>
    </source>
</reference>
<dbReference type="AlphaFoldDB" id="A0A090W8V8"/>
<keyword evidence="5" id="KW-1185">Reference proteome</keyword>
<dbReference type="RefSeq" id="WP_042247343.1">
    <property type="nucleotide sequence ID" value="NZ_BBNR01000062.1"/>
</dbReference>
<dbReference type="Proteomes" id="UP000030184">
    <property type="component" value="Unassembled WGS sequence"/>
</dbReference>
<dbReference type="Proteomes" id="UP000029641">
    <property type="component" value="Unassembled WGS sequence"/>
</dbReference>
<name>A0A090W8V8_9FLAO</name>
<evidence type="ECO:0000313" key="3">
    <source>
        <dbReference type="EMBL" id="GAL89716.1"/>
    </source>
</evidence>
<dbReference type="EMBL" id="BBNY01000029">
    <property type="protein sequence ID" value="GAL89716.1"/>
    <property type="molecule type" value="Genomic_DNA"/>
</dbReference>
<dbReference type="OrthoDB" id="7595506at2"/>
<accession>A0A090W8V8</accession>